<dbReference type="AlphaFoldDB" id="A0A383DEP8"/>
<dbReference type="PANTHER" id="PTHR11815">
    <property type="entry name" value="SUCCINYL-COA SYNTHETASE BETA CHAIN"/>
    <property type="match status" value="1"/>
</dbReference>
<gene>
    <name evidence="2" type="ORF">METZ01_LOCUS495182</name>
</gene>
<feature type="domain" description="ATP-grasp fold succinyl-CoA synthetase-type" evidence="1">
    <location>
        <begin position="3"/>
        <end position="159"/>
    </location>
</feature>
<protein>
    <recommendedName>
        <fullName evidence="1">ATP-grasp fold succinyl-CoA synthetase-type domain-containing protein</fullName>
    </recommendedName>
</protein>
<dbReference type="Gene3D" id="3.30.1490.20">
    <property type="entry name" value="ATP-grasp fold, A domain"/>
    <property type="match status" value="1"/>
</dbReference>
<dbReference type="GO" id="GO:0004776">
    <property type="term" value="F:succinate-CoA ligase (GDP-forming) activity"/>
    <property type="evidence" value="ECO:0007669"/>
    <property type="project" value="TreeGrafter"/>
</dbReference>
<evidence type="ECO:0000313" key="2">
    <source>
        <dbReference type="EMBL" id="SVE42328.1"/>
    </source>
</evidence>
<dbReference type="InterPro" id="IPR013815">
    <property type="entry name" value="ATP_grasp_subdomain_1"/>
</dbReference>
<proteinExistence type="predicted"/>
<dbReference type="GO" id="GO:0006099">
    <property type="term" value="P:tricarboxylic acid cycle"/>
    <property type="evidence" value="ECO:0007669"/>
    <property type="project" value="TreeGrafter"/>
</dbReference>
<evidence type="ECO:0000259" key="1">
    <source>
        <dbReference type="Pfam" id="PF08442"/>
    </source>
</evidence>
<dbReference type="InterPro" id="IPR013650">
    <property type="entry name" value="ATP-grasp_succ-CoA_synth-type"/>
</dbReference>
<dbReference type="GO" id="GO:0042709">
    <property type="term" value="C:succinate-CoA ligase complex"/>
    <property type="evidence" value="ECO:0007669"/>
    <property type="project" value="TreeGrafter"/>
</dbReference>
<dbReference type="Gene3D" id="3.30.470.20">
    <property type="entry name" value="ATP-grasp fold, B domain"/>
    <property type="match status" value="1"/>
</dbReference>
<dbReference type="PANTHER" id="PTHR11815:SF10">
    <property type="entry name" value="SUCCINATE--COA LIGASE [GDP-FORMING] SUBUNIT BETA, MITOCHONDRIAL"/>
    <property type="match status" value="1"/>
</dbReference>
<dbReference type="GO" id="GO:0005739">
    <property type="term" value="C:mitochondrion"/>
    <property type="evidence" value="ECO:0007669"/>
    <property type="project" value="TreeGrafter"/>
</dbReference>
<sequence>MYLFEYQAKALMREWGIPVLEGMVATSERRALDVARELGEGPWVVKAQIHAGGRAQGRVESADDLSGVEFTDTVLDVGRTAGRMLGARLATPQTMGHGETVNAVYIEPEVKSSAQLFVAFLVDGESAEPVCLASVRGGTQVERDVFDHPHSLVRMKLGAGSEISA</sequence>
<dbReference type="EMBL" id="UINC01216261">
    <property type="protein sequence ID" value="SVE42328.1"/>
    <property type="molecule type" value="Genomic_DNA"/>
</dbReference>
<dbReference type="Pfam" id="PF08442">
    <property type="entry name" value="ATP-grasp_2"/>
    <property type="match status" value="1"/>
</dbReference>
<name>A0A383DEP8_9ZZZZ</name>
<organism evidence="2">
    <name type="scientific">marine metagenome</name>
    <dbReference type="NCBI Taxonomy" id="408172"/>
    <lineage>
        <taxon>unclassified sequences</taxon>
        <taxon>metagenomes</taxon>
        <taxon>ecological metagenomes</taxon>
    </lineage>
</organism>
<dbReference type="GO" id="GO:0006104">
    <property type="term" value="P:succinyl-CoA metabolic process"/>
    <property type="evidence" value="ECO:0007669"/>
    <property type="project" value="TreeGrafter"/>
</dbReference>
<reference evidence="2" key="1">
    <citation type="submission" date="2018-05" db="EMBL/GenBank/DDBJ databases">
        <authorList>
            <person name="Lanie J.A."/>
            <person name="Ng W.-L."/>
            <person name="Kazmierczak K.M."/>
            <person name="Andrzejewski T.M."/>
            <person name="Davidsen T.M."/>
            <person name="Wayne K.J."/>
            <person name="Tettelin H."/>
            <person name="Glass J.I."/>
            <person name="Rusch D."/>
            <person name="Podicherti R."/>
            <person name="Tsui H.-C.T."/>
            <person name="Winkler M.E."/>
        </authorList>
    </citation>
    <scope>NUCLEOTIDE SEQUENCE</scope>
</reference>
<dbReference type="GO" id="GO:0005524">
    <property type="term" value="F:ATP binding"/>
    <property type="evidence" value="ECO:0007669"/>
    <property type="project" value="InterPro"/>
</dbReference>
<dbReference type="SUPFAM" id="SSF56059">
    <property type="entry name" value="Glutathione synthetase ATP-binding domain-like"/>
    <property type="match status" value="1"/>
</dbReference>
<accession>A0A383DEP8</accession>
<feature type="non-terminal residue" evidence="2">
    <location>
        <position position="165"/>
    </location>
</feature>